<protein>
    <recommendedName>
        <fullName evidence="2">Sld7 C-terminal domain-containing protein</fullName>
    </recommendedName>
</protein>
<name>A0A139III1_9PEZI</name>
<sequence length="514" mass="55202">MPGELRCASTPLITDAPLSCMPRKSTRLPASIASNTVFDIDYTLTMTTIWSGNLAVRDGKSIQAISIASDQPCSHLPANATLRFLSILDTSRIPLFLALGSPLEVATSNDDSEKWLSSILLNEQVDASGASFPWWQSACAESPLSILLAVDPAPATRASATELLLFASRDSTSGLHDDATSQSSSALRVYAQPLCSDLLHRGPAAELTPPASPQPDDQQIGAVFLPLVKDVATHEGDIVNLPPVRKRKSVNETFDEAAERCRKARRKGGEGLAAASASRNPADAALRHRRSTSNSQSLPLQTRPLSRASSVSSSRVTDLREPSLPALSKRSSLGRVQSVSLAEGATIVEEEHAIEQKNKEFVSKIVMAGMRLYGLVQSKTRKSRANSAAASPAVDVSFEELDAERQKDEEYKLVYHQVYKGTCFALRQYIATKSLVGHTEALRETVDKLLTIFCNDPLLIEGEGDGDELTPGGRKAFGSSTVAASSHKNPFLTASQSNTPCASSSKKFGERIKA</sequence>
<keyword evidence="4" id="KW-1185">Reference proteome</keyword>
<dbReference type="AlphaFoldDB" id="A0A139III1"/>
<gene>
    <name evidence="3" type="ORF">AC579_8351</name>
</gene>
<feature type="compositionally biased region" description="Low complexity" evidence="1">
    <location>
        <begin position="273"/>
        <end position="284"/>
    </location>
</feature>
<feature type="compositionally biased region" description="Polar residues" evidence="1">
    <location>
        <begin position="292"/>
        <end position="304"/>
    </location>
</feature>
<proteinExistence type="predicted"/>
<feature type="compositionally biased region" description="Polar residues" evidence="1">
    <location>
        <begin position="490"/>
        <end position="506"/>
    </location>
</feature>
<evidence type="ECO:0000256" key="1">
    <source>
        <dbReference type="SAM" id="MobiDB-lite"/>
    </source>
</evidence>
<feature type="region of interest" description="Disordered" evidence="1">
    <location>
        <begin position="490"/>
        <end position="514"/>
    </location>
</feature>
<dbReference type="InterPro" id="IPR041260">
    <property type="entry name" value="Sld7_C"/>
</dbReference>
<evidence type="ECO:0000259" key="2">
    <source>
        <dbReference type="Pfam" id="PF18596"/>
    </source>
</evidence>
<dbReference type="Pfam" id="PF18596">
    <property type="entry name" value="Sld7_C"/>
    <property type="match status" value="1"/>
</dbReference>
<accession>A0A139III1</accession>
<feature type="region of interest" description="Disordered" evidence="1">
    <location>
        <begin position="263"/>
        <end position="323"/>
    </location>
</feature>
<evidence type="ECO:0000313" key="4">
    <source>
        <dbReference type="Proteomes" id="UP000073492"/>
    </source>
</evidence>
<feature type="domain" description="Sld7 C-terminal" evidence="2">
    <location>
        <begin position="355"/>
        <end position="454"/>
    </location>
</feature>
<dbReference type="Proteomes" id="UP000073492">
    <property type="component" value="Unassembled WGS sequence"/>
</dbReference>
<dbReference type="EMBL" id="LFZO01000083">
    <property type="protein sequence ID" value="KXT14425.1"/>
    <property type="molecule type" value="Genomic_DNA"/>
</dbReference>
<dbReference type="OrthoDB" id="4205424at2759"/>
<feature type="compositionally biased region" description="Low complexity" evidence="1">
    <location>
        <begin position="306"/>
        <end position="316"/>
    </location>
</feature>
<evidence type="ECO:0000313" key="3">
    <source>
        <dbReference type="EMBL" id="KXT14425.1"/>
    </source>
</evidence>
<organism evidence="3 4">
    <name type="scientific">Pseudocercospora musae</name>
    <dbReference type="NCBI Taxonomy" id="113226"/>
    <lineage>
        <taxon>Eukaryota</taxon>
        <taxon>Fungi</taxon>
        <taxon>Dikarya</taxon>
        <taxon>Ascomycota</taxon>
        <taxon>Pezizomycotina</taxon>
        <taxon>Dothideomycetes</taxon>
        <taxon>Dothideomycetidae</taxon>
        <taxon>Mycosphaerellales</taxon>
        <taxon>Mycosphaerellaceae</taxon>
        <taxon>Pseudocercospora</taxon>
    </lineage>
</organism>
<comment type="caution">
    <text evidence="3">The sequence shown here is derived from an EMBL/GenBank/DDBJ whole genome shotgun (WGS) entry which is preliminary data.</text>
</comment>
<reference evidence="3 4" key="1">
    <citation type="submission" date="2015-07" db="EMBL/GenBank/DDBJ databases">
        <title>Comparative genomics of the Sigatoka disease complex on banana suggests a link between parallel evolutionary changes in Pseudocercospora fijiensis and Pseudocercospora eumusae and increased virulence on the banana host.</title>
        <authorList>
            <person name="Chang T.-C."/>
            <person name="Salvucci A."/>
            <person name="Crous P.W."/>
            <person name="Stergiopoulos I."/>
        </authorList>
    </citation>
    <scope>NUCLEOTIDE SEQUENCE [LARGE SCALE GENOMIC DNA]</scope>
    <source>
        <strain evidence="3 4">CBS 116634</strain>
    </source>
</reference>